<proteinExistence type="predicted"/>
<reference evidence="4" key="2">
    <citation type="submission" date="2013-12" db="EMBL/GenBank/DDBJ databases">
        <title>Evolution of pathogenesis and genome organization in the Tremellales.</title>
        <authorList>
            <person name="Cuomo C."/>
            <person name="Litvintseva A."/>
            <person name="Heitman J."/>
            <person name="Chen Y."/>
            <person name="Sun S."/>
            <person name="Springer D."/>
            <person name="Dromer F."/>
            <person name="Young S."/>
            <person name="Zeng Q."/>
            <person name="Chapman S."/>
            <person name="Gujja S."/>
            <person name="Saif S."/>
            <person name="Birren B."/>
        </authorList>
    </citation>
    <scope>NUCLEOTIDE SEQUENCE [LARGE SCALE GENOMIC DNA]</scope>
    <source>
        <strain evidence="4">BCC8398</strain>
    </source>
</reference>
<dbReference type="Pfam" id="PF00472">
    <property type="entry name" value="RF-1"/>
    <property type="match status" value="1"/>
</dbReference>
<sequence>MTALALAFGRLLPRRRKSGWHHRTYSSRSRSSLSSSALSDIVQRRNLTSSSHSLDKASDHLLRLSKLDKEADHVEAREWVERFKVDDIPKDAYEVSRSRSSGPGGQHVNKTESKITLRCNLSRAKGVWLPPFVFQPLTKVPHYIPSPPSLQISSQQSRKAYQNLSSTLTLLHGLIARAAESVIVNPTSEEQKARVRGFVRKENERRLEGKKRAAMKRASRRDTD</sequence>
<dbReference type="AlphaFoldDB" id="A0A1B9GM50"/>
<feature type="compositionally biased region" description="Basic and acidic residues" evidence="1">
    <location>
        <begin position="202"/>
        <end position="211"/>
    </location>
</feature>
<feature type="domain" description="Prokaryotic-type class I peptide chain release factors" evidence="2">
    <location>
        <begin position="99"/>
        <end position="115"/>
    </location>
</feature>
<evidence type="ECO:0000259" key="2">
    <source>
        <dbReference type="PROSITE" id="PS00745"/>
    </source>
</evidence>
<dbReference type="PROSITE" id="PS00745">
    <property type="entry name" value="RF_PROK_I"/>
    <property type="match status" value="1"/>
</dbReference>
<protein>
    <recommendedName>
        <fullName evidence="2">Prokaryotic-type class I peptide chain release factors domain-containing protein</fullName>
    </recommendedName>
</protein>
<dbReference type="SUPFAM" id="SSF110916">
    <property type="entry name" value="Peptidyl-tRNA hydrolase domain-like"/>
    <property type="match status" value="1"/>
</dbReference>
<dbReference type="GO" id="GO:0004045">
    <property type="term" value="F:peptidyl-tRNA hydrolase activity"/>
    <property type="evidence" value="ECO:0007669"/>
    <property type="project" value="TreeGrafter"/>
</dbReference>
<dbReference type="STRING" id="1296120.A0A1B9GM50"/>
<feature type="compositionally biased region" description="Basic residues" evidence="1">
    <location>
        <begin position="212"/>
        <end position="224"/>
    </location>
</feature>
<dbReference type="GO" id="GO:0070126">
    <property type="term" value="P:mitochondrial translational termination"/>
    <property type="evidence" value="ECO:0007669"/>
    <property type="project" value="TreeGrafter"/>
</dbReference>
<gene>
    <name evidence="3" type="ORF">I316_06229</name>
</gene>
<dbReference type="InterPro" id="IPR052104">
    <property type="entry name" value="Mito_Release_Factor_mL62"/>
</dbReference>
<dbReference type="InterPro" id="IPR000352">
    <property type="entry name" value="Pep_chain_release_fac_I"/>
</dbReference>
<evidence type="ECO:0000313" key="3">
    <source>
        <dbReference type="EMBL" id="OCF32073.1"/>
    </source>
</evidence>
<accession>A0A1B9GM50</accession>
<name>A0A1B9GM50_9TREE</name>
<dbReference type="Gene3D" id="3.30.160.20">
    <property type="match status" value="1"/>
</dbReference>
<dbReference type="GO" id="GO:0005762">
    <property type="term" value="C:mitochondrial large ribosomal subunit"/>
    <property type="evidence" value="ECO:0007669"/>
    <property type="project" value="TreeGrafter"/>
</dbReference>
<reference evidence="3 4" key="1">
    <citation type="submission" date="2013-07" db="EMBL/GenBank/DDBJ databases">
        <title>The Genome Sequence of Cryptococcus heveanensis BCC8398.</title>
        <authorList>
            <consortium name="The Broad Institute Genome Sequencing Platform"/>
            <person name="Cuomo C."/>
            <person name="Litvintseva A."/>
            <person name="Chen Y."/>
            <person name="Heitman J."/>
            <person name="Sun S."/>
            <person name="Springer D."/>
            <person name="Dromer F."/>
            <person name="Young S.K."/>
            <person name="Zeng Q."/>
            <person name="Gargeya S."/>
            <person name="Fitzgerald M."/>
            <person name="Abouelleil A."/>
            <person name="Alvarado L."/>
            <person name="Berlin A.M."/>
            <person name="Chapman S.B."/>
            <person name="Dewar J."/>
            <person name="Goldberg J."/>
            <person name="Griggs A."/>
            <person name="Gujja S."/>
            <person name="Hansen M."/>
            <person name="Howarth C."/>
            <person name="Imamovic A."/>
            <person name="Larimer J."/>
            <person name="McCowan C."/>
            <person name="Murphy C."/>
            <person name="Pearson M."/>
            <person name="Priest M."/>
            <person name="Roberts A."/>
            <person name="Saif S."/>
            <person name="Shea T."/>
            <person name="Sykes S."/>
            <person name="Wortman J."/>
            <person name="Nusbaum C."/>
            <person name="Birren B."/>
        </authorList>
    </citation>
    <scope>NUCLEOTIDE SEQUENCE [LARGE SCALE GENOMIC DNA]</scope>
    <source>
        <strain evidence="3 4">BCC8398</strain>
    </source>
</reference>
<organism evidence="3 4">
    <name type="scientific">Kwoniella heveanensis BCC8398</name>
    <dbReference type="NCBI Taxonomy" id="1296120"/>
    <lineage>
        <taxon>Eukaryota</taxon>
        <taxon>Fungi</taxon>
        <taxon>Dikarya</taxon>
        <taxon>Basidiomycota</taxon>
        <taxon>Agaricomycotina</taxon>
        <taxon>Tremellomycetes</taxon>
        <taxon>Tremellales</taxon>
        <taxon>Cryptococcaceae</taxon>
        <taxon>Kwoniella</taxon>
    </lineage>
</organism>
<dbReference type="GO" id="GO:0016150">
    <property type="term" value="F:translation release factor activity, codon nonspecific"/>
    <property type="evidence" value="ECO:0007669"/>
    <property type="project" value="TreeGrafter"/>
</dbReference>
<evidence type="ECO:0000256" key="1">
    <source>
        <dbReference type="SAM" id="MobiDB-lite"/>
    </source>
</evidence>
<dbReference type="EMBL" id="KV700130">
    <property type="protein sequence ID" value="OCF32073.1"/>
    <property type="molecule type" value="Genomic_DNA"/>
</dbReference>
<dbReference type="OrthoDB" id="270639at2759"/>
<evidence type="ECO:0000313" key="4">
    <source>
        <dbReference type="Proteomes" id="UP000092666"/>
    </source>
</evidence>
<dbReference type="Proteomes" id="UP000092666">
    <property type="component" value="Unassembled WGS sequence"/>
</dbReference>
<dbReference type="PANTHER" id="PTHR11075:SF54">
    <property type="entry name" value="LARGE RIBOSOMAL SUBUNIT PROTEIN ML62"/>
    <property type="match status" value="1"/>
</dbReference>
<keyword evidence="4" id="KW-1185">Reference proteome</keyword>
<dbReference type="PANTHER" id="PTHR11075">
    <property type="entry name" value="PEPTIDE CHAIN RELEASE FACTOR"/>
    <property type="match status" value="1"/>
</dbReference>
<feature type="region of interest" description="Disordered" evidence="1">
    <location>
        <begin position="202"/>
        <end position="224"/>
    </location>
</feature>